<name>A0ABR2K3E8_9EUKA</name>
<dbReference type="Proteomes" id="UP001470230">
    <property type="component" value="Unassembled WGS sequence"/>
</dbReference>
<feature type="coiled-coil region" evidence="1">
    <location>
        <begin position="109"/>
        <end position="324"/>
    </location>
</feature>
<feature type="compositionally biased region" description="Polar residues" evidence="2">
    <location>
        <begin position="787"/>
        <end position="805"/>
    </location>
</feature>
<protein>
    <submittedName>
        <fullName evidence="3">Uncharacterized protein</fullName>
    </submittedName>
</protein>
<accession>A0ABR2K3E8</accession>
<feature type="compositionally biased region" description="Polar residues" evidence="2">
    <location>
        <begin position="436"/>
        <end position="450"/>
    </location>
</feature>
<organism evidence="3 4">
    <name type="scientific">Tritrichomonas musculus</name>
    <dbReference type="NCBI Taxonomy" id="1915356"/>
    <lineage>
        <taxon>Eukaryota</taxon>
        <taxon>Metamonada</taxon>
        <taxon>Parabasalia</taxon>
        <taxon>Tritrichomonadida</taxon>
        <taxon>Tritrichomonadidae</taxon>
        <taxon>Tritrichomonas</taxon>
    </lineage>
</organism>
<feature type="region of interest" description="Disordered" evidence="2">
    <location>
        <begin position="427"/>
        <end position="469"/>
    </location>
</feature>
<evidence type="ECO:0000256" key="2">
    <source>
        <dbReference type="SAM" id="MobiDB-lite"/>
    </source>
</evidence>
<feature type="region of interest" description="Disordered" evidence="2">
    <location>
        <begin position="787"/>
        <end position="875"/>
    </location>
</feature>
<proteinExistence type="predicted"/>
<feature type="coiled-coil region" evidence="1">
    <location>
        <begin position="372"/>
        <end position="406"/>
    </location>
</feature>
<feature type="compositionally biased region" description="Low complexity" evidence="2">
    <location>
        <begin position="856"/>
        <end position="874"/>
    </location>
</feature>
<evidence type="ECO:0000256" key="1">
    <source>
        <dbReference type="SAM" id="Coils"/>
    </source>
</evidence>
<feature type="compositionally biased region" description="Low complexity" evidence="2">
    <location>
        <begin position="537"/>
        <end position="548"/>
    </location>
</feature>
<sequence>MTYPYSPTSKYDPEMNTVNSPFIMTREYQQHVDALESENFTLRMLLDNLQARLEFFIKSQNEPDGRRISDVPGHHNIDDYINFNNQLELALKEEERLDGADHPEATLDMTTLNAQVETLQSKVDELEAKNKDLQNSNFDLENKIRELEDNNAENEKTIQQLQFENDEFQEANQNNQNQLDELQKQLQDALDELDQEKENSKAKDLQIAELEKREPSIGFSSIEETVKNYDNVLRENDDLKKENSNLQAKNDELNDQINNLKQKVLDLENELESILAAFDVSDSGDLISKYETLNQINNELQEQIDEIGQENEKLRNELDENFEKMKSQPRKSPRDDTFDVTPISRFNSTFTIDEGDKFSLDNNIISPKRSTTLSAQKKIDQLKAENQKLKEEVEELNLQLKQLVTTKSTIQTSPFKGEISTQTNVVKGTSPIRGDNSLQKKVTKNTSPIKSQKRIAQPTSPIKPNFHFSQPISTDYQAQLNDSNTPQSPKRSFINDLQNKINELTKQNKALEEENLDLHDQLRNQNGDLLVSDPESQLKNSKNSKLSQISGLNNSSSIRNSTLNSMSASSILSPGEQKLKAENEKLRQSLEEVKKTQIGSPQRNREIDRLNREIDLLKKENEELRKESDMDTKALRLKMELINAKQRISQLEAALKQIKINVQKQKNQFLTKMTNFTQIVNNKIDSQMNSTKNIQDLIPRILMDKSHFPLTNLRKDVVAFIDETSDMMRDLRDGATACIRATAGLLRKGNKKNLQIPLSGGEKNQIMNLKKKYNLDASFQNDNDGNNFYKFGSNSPGNSAKSNTHSPSYSTKDSSSKRLIDTYSSGSDTKSKKTSNASSGNSGNGGFNYKRTVTINNGYDNNNNDNDNNSNNSSFRSAIDNYYNLPKSKKDIRSEHKIVQIKSSSMSDSSQSGESSVQKKYSFIINQFQLLINALWELFGESDKRAPSILELIKNITQFKEFIQRFIQTIKKKYEIIRKYDDGTIETISPIVVNLIKSVREQVSVASQRLHDEHNVLIERIENEIARTYYTNNNADDL</sequence>
<feature type="region of interest" description="Disordered" evidence="2">
    <location>
        <begin position="527"/>
        <end position="553"/>
    </location>
</feature>
<feature type="compositionally biased region" description="Polar residues" evidence="2">
    <location>
        <begin position="457"/>
        <end position="469"/>
    </location>
</feature>
<feature type="compositionally biased region" description="Low complexity" evidence="2">
    <location>
        <begin position="822"/>
        <end position="841"/>
    </location>
</feature>
<comment type="caution">
    <text evidence="3">The sequence shown here is derived from an EMBL/GenBank/DDBJ whole genome shotgun (WGS) entry which is preliminary data.</text>
</comment>
<feature type="coiled-coil region" evidence="1">
    <location>
        <begin position="576"/>
        <end position="668"/>
    </location>
</feature>
<dbReference type="PANTHER" id="PTHR23159:SF31">
    <property type="entry name" value="CENTROSOME-ASSOCIATED PROTEIN CEP250 ISOFORM X1"/>
    <property type="match status" value="1"/>
</dbReference>
<keyword evidence="1" id="KW-0175">Coiled coil</keyword>
<gene>
    <name evidence="3" type="ORF">M9Y10_041054</name>
</gene>
<evidence type="ECO:0000313" key="3">
    <source>
        <dbReference type="EMBL" id="KAK8885604.1"/>
    </source>
</evidence>
<dbReference type="EMBL" id="JAPFFF010000007">
    <property type="protein sequence ID" value="KAK8885604.1"/>
    <property type="molecule type" value="Genomic_DNA"/>
</dbReference>
<keyword evidence="4" id="KW-1185">Reference proteome</keyword>
<reference evidence="3 4" key="1">
    <citation type="submission" date="2024-04" db="EMBL/GenBank/DDBJ databases">
        <title>Tritrichomonas musculus Genome.</title>
        <authorList>
            <person name="Alves-Ferreira E."/>
            <person name="Grigg M."/>
            <person name="Lorenzi H."/>
            <person name="Galac M."/>
        </authorList>
    </citation>
    <scope>NUCLEOTIDE SEQUENCE [LARGE SCALE GENOMIC DNA]</scope>
    <source>
        <strain evidence="3 4">EAF2021</strain>
    </source>
</reference>
<dbReference type="PANTHER" id="PTHR23159">
    <property type="entry name" value="CENTROSOMAL PROTEIN 2"/>
    <property type="match status" value="1"/>
</dbReference>
<evidence type="ECO:0000313" key="4">
    <source>
        <dbReference type="Proteomes" id="UP001470230"/>
    </source>
</evidence>